<dbReference type="KEGG" id="ndo:DDD_2509"/>
<reference evidence="1 2" key="1">
    <citation type="journal article" date="2013" name="Genome Biol. Evol.">
        <title>Genomic makeup of the marine flavobacterium Nonlabens (Donghaeana) dokdonensis DSW-6 and identification of a novel class of rhodopsins.</title>
        <authorList>
            <person name="Kwon S.K."/>
            <person name="Kim B.K."/>
            <person name="Song J.Y."/>
            <person name="Kwak M.J."/>
            <person name="Lee C.H."/>
            <person name="Yoon J.H."/>
            <person name="Oh T.K."/>
            <person name="Kim J.F."/>
        </authorList>
    </citation>
    <scope>NUCLEOTIDE SEQUENCE [LARGE SCALE GENOMIC DNA]</scope>
    <source>
        <strain evidence="2">DSM 17205 / KCTC 12402 / DSW-6</strain>
    </source>
</reference>
<proteinExistence type="predicted"/>
<dbReference type="AlphaFoldDB" id="L7WCG8"/>
<dbReference type="Proteomes" id="UP000011173">
    <property type="component" value="Chromosome"/>
</dbReference>
<evidence type="ECO:0000313" key="2">
    <source>
        <dbReference type="Proteomes" id="UP000011173"/>
    </source>
</evidence>
<sequence>MDKFFKDQCLQLDFLRLKLSELQMIFSNPLSRKRNNPQKFHDKLLYLET</sequence>
<name>L7WCG8_NONDD</name>
<dbReference type="EMBL" id="CP001397">
    <property type="protein sequence ID" value="AGC77636.1"/>
    <property type="molecule type" value="Genomic_DNA"/>
</dbReference>
<protein>
    <recommendedName>
        <fullName evidence="3">Transposase</fullName>
    </recommendedName>
</protein>
<dbReference type="HOGENOM" id="CLU_3138339_0_0_10"/>
<dbReference type="PATRIC" id="fig|592029.3.peg.2486"/>
<evidence type="ECO:0000313" key="1">
    <source>
        <dbReference type="EMBL" id="AGC77636.1"/>
    </source>
</evidence>
<organism evidence="1 2">
    <name type="scientific">Nonlabens dokdonensis (strain DSM 17205 / KCTC 12402 / DSW-6)</name>
    <name type="common">Donghaeana dokdonensis</name>
    <dbReference type="NCBI Taxonomy" id="592029"/>
    <lineage>
        <taxon>Bacteria</taxon>
        <taxon>Pseudomonadati</taxon>
        <taxon>Bacteroidota</taxon>
        <taxon>Flavobacteriia</taxon>
        <taxon>Flavobacteriales</taxon>
        <taxon>Flavobacteriaceae</taxon>
        <taxon>Nonlabens</taxon>
    </lineage>
</organism>
<gene>
    <name evidence="1" type="ordered locus">DDD_2509</name>
</gene>
<evidence type="ECO:0008006" key="3">
    <source>
        <dbReference type="Google" id="ProtNLM"/>
    </source>
</evidence>
<dbReference type="STRING" id="592029.DDD_2509"/>
<accession>L7WCG8</accession>